<dbReference type="SUPFAM" id="SSF46894">
    <property type="entry name" value="C-terminal effector domain of the bipartite response regulators"/>
    <property type="match status" value="1"/>
</dbReference>
<sequence length="204" mass="22245">MVSSSAAFLVHHGLRAQFLSRSACFADNGIALRFADTEELFSAPMDGRPVLVPALSGADHELIRAIRAVRCMEPVVGVVDDINGHQTFEAMQSGASSVFNVRLPWERQIAVLDLLQASSFGSAETRPTARSAEKVAADSAALNLDAENAELIELLCGNARISTIAQQLYCSERSLYRRIRRLYEQVGVTGRAELRRRSAKLTAV</sequence>
<name>A0A1G6MFH8_9PSEU</name>
<dbReference type="Gene3D" id="3.40.50.2300">
    <property type="match status" value="1"/>
</dbReference>
<reference evidence="2" key="1">
    <citation type="submission" date="2016-10" db="EMBL/GenBank/DDBJ databases">
        <authorList>
            <person name="Varghese N."/>
            <person name="Submissions S."/>
        </authorList>
    </citation>
    <scope>NUCLEOTIDE SEQUENCE [LARGE SCALE GENOMIC DNA]</scope>
    <source>
        <strain evidence="2">IBRC-M 10403</strain>
    </source>
</reference>
<evidence type="ECO:0000313" key="1">
    <source>
        <dbReference type="EMBL" id="SDC54027.1"/>
    </source>
</evidence>
<accession>A0A1G6MFH8</accession>
<organism evidence="1 2">
    <name type="scientific">Actinokineospora iranica</name>
    <dbReference type="NCBI Taxonomy" id="1271860"/>
    <lineage>
        <taxon>Bacteria</taxon>
        <taxon>Bacillati</taxon>
        <taxon>Actinomycetota</taxon>
        <taxon>Actinomycetes</taxon>
        <taxon>Pseudonocardiales</taxon>
        <taxon>Pseudonocardiaceae</taxon>
        <taxon>Actinokineospora</taxon>
    </lineage>
</organism>
<dbReference type="RefSeq" id="WP_091449236.1">
    <property type="nucleotide sequence ID" value="NZ_FMZZ01000002.1"/>
</dbReference>
<dbReference type="GO" id="GO:0003677">
    <property type="term" value="F:DNA binding"/>
    <property type="evidence" value="ECO:0007669"/>
    <property type="project" value="UniProtKB-KW"/>
</dbReference>
<dbReference type="STRING" id="1271860.SAMN05216174_102516"/>
<dbReference type="Proteomes" id="UP000199501">
    <property type="component" value="Unassembled WGS sequence"/>
</dbReference>
<proteinExistence type="predicted"/>
<protein>
    <submittedName>
        <fullName evidence="1">DNA-binding response regulator, NarL/FixJ family, contains REC and HTH domains</fullName>
    </submittedName>
</protein>
<keyword evidence="1" id="KW-0238">DNA-binding</keyword>
<gene>
    <name evidence="1" type="ORF">SAMN05216174_102516</name>
</gene>
<dbReference type="InterPro" id="IPR016032">
    <property type="entry name" value="Sig_transdc_resp-reg_C-effctor"/>
</dbReference>
<keyword evidence="2" id="KW-1185">Reference proteome</keyword>
<evidence type="ECO:0000313" key="2">
    <source>
        <dbReference type="Proteomes" id="UP000199501"/>
    </source>
</evidence>
<dbReference type="AlphaFoldDB" id="A0A1G6MFH8"/>
<dbReference type="EMBL" id="FMZZ01000002">
    <property type="protein sequence ID" value="SDC54027.1"/>
    <property type="molecule type" value="Genomic_DNA"/>
</dbReference>
<dbReference type="OrthoDB" id="3696131at2"/>
<dbReference type="GO" id="GO:0006355">
    <property type="term" value="P:regulation of DNA-templated transcription"/>
    <property type="evidence" value="ECO:0007669"/>
    <property type="project" value="InterPro"/>
</dbReference>